<reference evidence="3" key="2">
    <citation type="journal article" date="2023" name="MicrobiologyOpen">
        <title>Genomics of the tumorigenes clade of the family Rhizobiaceae and description of Rhizobium rhododendri sp. nov.</title>
        <authorList>
            <person name="Kuzmanovic N."/>
            <person name="diCenzo G.C."/>
            <person name="Bunk B."/>
            <person name="Sproeer C."/>
            <person name="Fruehling A."/>
            <person name="Neumann-Schaal M."/>
            <person name="Overmann J."/>
            <person name="Smalla K."/>
        </authorList>
    </citation>
    <scope>NUCLEOTIDE SEQUENCE [LARGE SCALE GENOMIC DNA]</scope>
    <source>
        <strain evidence="3">1078</strain>
    </source>
</reference>
<name>A0AAF1K507_9HYPH</name>
<evidence type="ECO:0000313" key="2">
    <source>
        <dbReference type="EMBL" id="WFR95894.1"/>
    </source>
</evidence>
<evidence type="ECO:0000313" key="3">
    <source>
        <dbReference type="Proteomes" id="UP000249499"/>
    </source>
</evidence>
<dbReference type="EMBL" id="CP117255">
    <property type="protein sequence ID" value="WFR95894.1"/>
    <property type="molecule type" value="Genomic_DNA"/>
</dbReference>
<dbReference type="AlphaFoldDB" id="A0AAF1K507"/>
<sequence>MWRRLLLSIGICAVAVPSLAADRFYCAADDASIKFSIDSGFSDGPGHKLNHFRGLMVGKSALIPEDFRKLPLESSQLTQYWAYAGEVRLAVAAFNGNGDNAASAELVIVASGKEDGTPMPGSYVLTISTPDGTKPVKLTGRLTCNAK</sequence>
<gene>
    <name evidence="2" type="ORF">PR017_01715</name>
</gene>
<dbReference type="KEGG" id="rtu:PR017_01715"/>
<feature type="chain" id="PRO_5042065077" evidence="1">
    <location>
        <begin position="21"/>
        <end position="147"/>
    </location>
</feature>
<keyword evidence="1" id="KW-0732">Signal</keyword>
<evidence type="ECO:0000256" key="1">
    <source>
        <dbReference type="SAM" id="SignalP"/>
    </source>
</evidence>
<protein>
    <submittedName>
        <fullName evidence="2">Uncharacterized protein</fullName>
    </submittedName>
</protein>
<dbReference type="RefSeq" id="WP_111217534.1">
    <property type="nucleotide sequence ID" value="NZ_CP117255.1"/>
</dbReference>
<keyword evidence="3" id="KW-1185">Reference proteome</keyword>
<reference evidence="2 3" key="1">
    <citation type="journal article" date="2018" name="Sci. Rep.">
        <title>Rhizobium tumorigenes sp. nov., a novel plant tumorigenic bacterium isolated from cane gall tumors on thornless blackberry.</title>
        <authorList>
            <person name="Kuzmanovi N."/>
            <person name="Smalla K."/>
            <person name="Gronow S."/>
            <person name="PuBawska J."/>
        </authorList>
    </citation>
    <scope>NUCLEOTIDE SEQUENCE [LARGE SCALE GENOMIC DNA]</scope>
    <source>
        <strain evidence="2 3">1078</strain>
    </source>
</reference>
<proteinExistence type="predicted"/>
<dbReference type="Proteomes" id="UP000249499">
    <property type="component" value="Chromosome"/>
</dbReference>
<accession>A0AAF1K507</accession>
<feature type="signal peptide" evidence="1">
    <location>
        <begin position="1"/>
        <end position="20"/>
    </location>
</feature>
<organism evidence="2 3">
    <name type="scientific">Rhizobium tumorigenes</name>
    <dbReference type="NCBI Taxonomy" id="2041385"/>
    <lineage>
        <taxon>Bacteria</taxon>
        <taxon>Pseudomonadati</taxon>
        <taxon>Pseudomonadota</taxon>
        <taxon>Alphaproteobacteria</taxon>
        <taxon>Hyphomicrobiales</taxon>
        <taxon>Rhizobiaceae</taxon>
        <taxon>Rhizobium/Agrobacterium group</taxon>
        <taxon>Rhizobium</taxon>
    </lineage>
</organism>